<keyword evidence="2" id="KW-1185">Reference proteome</keyword>
<evidence type="ECO:0000313" key="1">
    <source>
        <dbReference type="EMBL" id="SFK31018.1"/>
    </source>
</evidence>
<dbReference type="OrthoDB" id="5455222at2"/>
<protein>
    <submittedName>
        <fullName evidence="1">Uncharacterized protein</fullName>
    </submittedName>
</protein>
<sequence>MAIPHNAMNDMAQVFHFEFWLRYYFIEEQDGSLFIKLTEEQEKQMQAKFPEYWELAESVQGRPLSPELSQQAVVEFLQVNFEGKKYPANTVLKVLDSKDFSVEMYLFDTWVDLHEDQLMQKIFGFDYWMQIYGEWKTSEKAQQLIQSLKLQMQGEHGAMN</sequence>
<accession>A0A1I3YGM2</accession>
<reference evidence="2" key="1">
    <citation type="submission" date="2016-10" db="EMBL/GenBank/DDBJ databases">
        <authorList>
            <person name="Varghese N."/>
            <person name="Submissions S."/>
        </authorList>
    </citation>
    <scope>NUCLEOTIDE SEQUENCE [LARGE SCALE GENOMIC DNA]</scope>
    <source>
        <strain evidence="2">DSM 5918</strain>
    </source>
</reference>
<dbReference type="EMBL" id="FORX01000020">
    <property type="protein sequence ID" value="SFK31018.1"/>
    <property type="molecule type" value="Genomic_DNA"/>
</dbReference>
<proteinExistence type="predicted"/>
<dbReference type="Proteomes" id="UP000198635">
    <property type="component" value="Unassembled WGS sequence"/>
</dbReference>
<dbReference type="RefSeq" id="WP_092377981.1">
    <property type="nucleotide sequence ID" value="NZ_FORX01000020.1"/>
</dbReference>
<organism evidence="1 2">
    <name type="scientific">Desulfomicrobium apsheronum</name>
    <dbReference type="NCBI Taxonomy" id="52560"/>
    <lineage>
        <taxon>Bacteria</taxon>
        <taxon>Pseudomonadati</taxon>
        <taxon>Thermodesulfobacteriota</taxon>
        <taxon>Desulfovibrionia</taxon>
        <taxon>Desulfovibrionales</taxon>
        <taxon>Desulfomicrobiaceae</taxon>
        <taxon>Desulfomicrobium</taxon>
    </lineage>
</organism>
<dbReference type="AlphaFoldDB" id="A0A1I3YGM2"/>
<name>A0A1I3YGM2_9BACT</name>
<evidence type="ECO:0000313" key="2">
    <source>
        <dbReference type="Proteomes" id="UP000198635"/>
    </source>
</evidence>
<gene>
    <name evidence="1" type="ORF">SAMN04488082_12010</name>
</gene>